<protein>
    <submittedName>
        <fullName evidence="1">Uncharacterized protein</fullName>
    </submittedName>
</protein>
<evidence type="ECO:0000313" key="2">
    <source>
        <dbReference type="Proteomes" id="UP000054928"/>
    </source>
</evidence>
<dbReference type="Proteomes" id="UP000054928">
    <property type="component" value="Unassembled WGS sequence"/>
</dbReference>
<dbReference type="RefSeq" id="XP_024578807.1">
    <property type="nucleotide sequence ID" value="XM_024728318.1"/>
</dbReference>
<organism evidence="1 2">
    <name type="scientific">Plasmopara halstedii</name>
    <name type="common">Downy mildew of sunflower</name>
    <dbReference type="NCBI Taxonomy" id="4781"/>
    <lineage>
        <taxon>Eukaryota</taxon>
        <taxon>Sar</taxon>
        <taxon>Stramenopiles</taxon>
        <taxon>Oomycota</taxon>
        <taxon>Peronosporomycetes</taxon>
        <taxon>Peronosporales</taxon>
        <taxon>Peronosporaceae</taxon>
        <taxon>Plasmopara</taxon>
    </lineage>
</organism>
<accession>A0A0P1ALX9</accession>
<dbReference type="AlphaFoldDB" id="A0A0P1ALX9"/>
<sequence>MIEFSEGIIKCIRQQASSEANQQFDPLPPSIYLTPFQLEDFIHDRLMVRKRQDTVADAMIATSDLSIAVRIVTDIPVKVPS</sequence>
<dbReference type="EMBL" id="CCYD01000645">
    <property type="protein sequence ID" value="CEG42438.1"/>
    <property type="molecule type" value="Genomic_DNA"/>
</dbReference>
<name>A0A0P1ALX9_PLAHL</name>
<keyword evidence="2" id="KW-1185">Reference proteome</keyword>
<dbReference type="GeneID" id="36407770"/>
<reference evidence="2" key="1">
    <citation type="submission" date="2014-09" db="EMBL/GenBank/DDBJ databases">
        <authorList>
            <person name="Sharma Rahul"/>
            <person name="Thines Marco"/>
        </authorList>
    </citation>
    <scope>NUCLEOTIDE SEQUENCE [LARGE SCALE GENOMIC DNA]</scope>
</reference>
<proteinExistence type="predicted"/>
<evidence type="ECO:0000313" key="1">
    <source>
        <dbReference type="EMBL" id="CEG42438.1"/>
    </source>
</evidence>